<evidence type="ECO:0000313" key="1">
    <source>
        <dbReference type="EMBL" id="CAD6995437.1"/>
    </source>
</evidence>
<gene>
    <name evidence="1" type="ORF">CCAP1982_LOCUS4154</name>
</gene>
<sequence>MGMDDIKYEMIVGISILEYFDLIVRDDGVDFITNVAKPVNDVVTAEEIVPNCIVGVNTNSNFNIDYETTDYKLTHLCERSANEVKAMIEQYKPKEESNTPVNPIVSYENHLIYDAICHMNVQIRLEIKSFESMVMVIDKIPDKNKLALRRDGNEGLPRVETELFSIPTNDSNDPLLSLEILEDNNSDCRKVVYFAHSQTDDIRSNETTTNAHCEVEDIRSAAGRSKLMRM</sequence>
<dbReference type="Proteomes" id="UP000606786">
    <property type="component" value="Unassembled WGS sequence"/>
</dbReference>
<keyword evidence="2" id="KW-1185">Reference proteome</keyword>
<name>A0A811UBY3_CERCA</name>
<proteinExistence type="predicted"/>
<comment type="caution">
    <text evidence="1">The sequence shown here is derived from an EMBL/GenBank/DDBJ whole genome shotgun (WGS) entry which is preliminary data.</text>
</comment>
<reference evidence="1" key="1">
    <citation type="submission" date="2020-11" db="EMBL/GenBank/DDBJ databases">
        <authorList>
            <person name="Whitehead M."/>
        </authorList>
    </citation>
    <scope>NUCLEOTIDE SEQUENCE</scope>
    <source>
        <strain evidence="1">EGII</strain>
    </source>
</reference>
<organism evidence="1 2">
    <name type="scientific">Ceratitis capitata</name>
    <name type="common">Mediterranean fruit fly</name>
    <name type="synonym">Tephritis capitata</name>
    <dbReference type="NCBI Taxonomy" id="7213"/>
    <lineage>
        <taxon>Eukaryota</taxon>
        <taxon>Metazoa</taxon>
        <taxon>Ecdysozoa</taxon>
        <taxon>Arthropoda</taxon>
        <taxon>Hexapoda</taxon>
        <taxon>Insecta</taxon>
        <taxon>Pterygota</taxon>
        <taxon>Neoptera</taxon>
        <taxon>Endopterygota</taxon>
        <taxon>Diptera</taxon>
        <taxon>Brachycera</taxon>
        <taxon>Muscomorpha</taxon>
        <taxon>Tephritoidea</taxon>
        <taxon>Tephritidae</taxon>
        <taxon>Ceratitis</taxon>
        <taxon>Ceratitis</taxon>
    </lineage>
</organism>
<accession>A0A811UBY3</accession>
<dbReference type="AlphaFoldDB" id="A0A811UBY3"/>
<evidence type="ECO:0000313" key="2">
    <source>
        <dbReference type="Proteomes" id="UP000606786"/>
    </source>
</evidence>
<dbReference type="EMBL" id="CAJHJT010000001">
    <property type="protein sequence ID" value="CAD6995437.1"/>
    <property type="molecule type" value="Genomic_DNA"/>
</dbReference>
<protein>
    <submittedName>
        <fullName evidence="1">(Mediterranean fruit fly) hypothetical protein</fullName>
    </submittedName>
</protein>